<organism evidence="4 5">
    <name type="scientific">Macrosiphum euphorbiae</name>
    <name type="common">potato aphid</name>
    <dbReference type="NCBI Taxonomy" id="13131"/>
    <lineage>
        <taxon>Eukaryota</taxon>
        <taxon>Metazoa</taxon>
        <taxon>Ecdysozoa</taxon>
        <taxon>Arthropoda</taxon>
        <taxon>Hexapoda</taxon>
        <taxon>Insecta</taxon>
        <taxon>Pterygota</taxon>
        <taxon>Neoptera</taxon>
        <taxon>Paraneoptera</taxon>
        <taxon>Hemiptera</taxon>
        <taxon>Sternorrhyncha</taxon>
        <taxon>Aphidomorpha</taxon>
        <taxon>Aphidoidea</taxon>
        <taxon>Aphididae</taxon>
        <taxon>Macrosiphini</taxon>
        <taxon>Macrosiphum</taxon>
    </lineage>
</organism>
<sequence length="175" mass="19437">MHAAFLCLAILASAPSAIANDRLSSIGGPIFRTQPAPSRSNVQIKVTETVLVPQPALCQTDDQTMTTKTADSDPITNPPQQQLHSTQSLDYQTKPNLLTRPPILNETAADTDSYAHYCDQDEEYVEDDYIQFFCCIPIILLIMLVLLGHLNLHYFCTSRMKKDSMESVSSRTTNS</sequence>
<reference evidence="4 5" key="1">
    <citation type="submission" date="2023-01" db="EMBL/GenBank/DDBJ databases">
        <authorList>
            <person name="Whitehead M."/>
        </authorList>
    </citation>
    <scope>NUCLEOTIDE SEQUENCE [LARGE SCALE GENOMIC DNA]</scope>
</reference>
<feature type="region of interest" description="Disordered" evidence="1">
    <location>
        <begin position="65"/>
        <end position="89"/>
    </location>
</feature>
<name>A0AAV0Y7X0_9HEMI</name>
<keyword evidence="2" id="KW-1133">Transmembrane helix</keyword>
<dbReference type="EMBL" id="CARXXK010001461">
    <property type="protein sequence ID" value="CAI6376247.1"/>
    <property type="molecule type" value="Genomic_DNA"/>
</dbReference>
<gene>
    <name evidence="4" type="ORF">MEUPH1_LOCUS29640</name>
</gene>
<keyword evidence="2" id="KW-0812">Transmembrane</keyword>
<evidence type="ECO:0000313" key="4">
    <source>
        <dbReference type="EMBL" id="CAI6376247.1"/>
    </source>
</evidence>
<dbReference type="Proteomes" id="UP001160148">
    <property type="component" value="Unassembled WGS sequence"/>
</dbReference>
<keyword evidence="5" id="KW-1185">Reference proteome</keyword>
<evidence type="ECO:0000256" key="2">
    <source>
        <dbReference type="SAM" id="Phobius"/>
    </source>
</evidence>
<feature type="transmembrane region" description="Helical" evidence="2">
    <location>
        <begin position="129"/>
        <end position="152"/>
    </location>
</feature>
<keyword evidence="2" id="KW-0472">Membrane</keyword>
<dbReference type="AlphaFoldDB" id="A0AAV0Y7X0"/>
<proteinExistence type="predicted"/>
<accession>A0AAV0Y7X0</accession>
<evidence type="ECO:0000256" key="3">
    <source>
        <dbReference type="SAM" id="SignalP"/>
    </source>
</evidence>
<evidence type="ECO:0000313" key="5">
    <source>
        <dbReference type="Proteomes" id="UP001160148"/>
    </source>
</evidence>
<comment type="caution">
    <text evidence="4">The sequence shown here is derived from an EMBL/GenBank/DDBJ whole genome shotgun (WGS) entry which is preliminary data.</text>
</comment>
<feature type="chain" id="PRO_5043841354" evidence="3">
    <location>
        <begin position="20"/>
        <end position="175"/>
    </location>
</feature>
<protein>
    <submittedName>
        <fullName evidence="4">Uncharacterized protein</fullName>
    </submittedName>
</protein>
<evidence type="ECO:0000256" key="1">
    <source>
        <dbReference type="SAM" id="MobiDB-lite"/>
    </source>
</evidence>
<keyword evidence="3" id="KW-0732">Signal</keyword>
<feature type="signal peptide" evidence="3">
    <location>
        <begin position="1"/>
        <end position="19"/>
    </location>
</feature>